<proteinExistence type="predicted"/>
<evidence type="ECO:0000313" key="2">
    <source>
        <dbReference type="Proteomes" id="UP001642360"/>
    </source>
</evidence>
<dbReference type="AlphaFoldDB" id="A0ABC8RYF8"/>
<comment type="caution">
    <text evidence="1">The sequence shown here is derived from an EMBL/GenBank/DDBJ whole genome shotgun (WGS) entry which is preliminary data.</text>
</comment>
<dbReference type="Proteomes" id="UP001642360">
    <property type="component" value="Unassembled WGS sequence"/>
</dbReference>
<organism evidence="1 2">
    <name type="scientific">Ilex paraguariensis</name>
    <name type="common">yerba mate</name>
    <dbReference type="NCBI Taxonomy" id="185542"/>
    <lineage>
        <taxon>Eukaryota</taxon>
        <taxon>Viridiplantae</taxon>
        <taxon>Streptophyta</taxon>
        <taxon>Embryophyta</taxon>
        <taxon>Tracheophyta</taxon>
        <taxon>Spermatophyta</taxon>
        <taxon>Magnoliopsida</taxon>
        <taxon>eudicotyledons</taxon>
        <taxon>Gunneridae</taxon>
        <taxon>Pentapetalae</taxon>
        <taxon>asterids</taxon>
        <taxon>campanulids</taxon>
        <taxon>Aquifoliales</taxon>
        <taxon>Aquifoliaceae</taxon>
        <taxon>Ilex</taxon>
    </lineage>
</organism>
<reference evidence="1 2" key="1">
    <citation type="submission" date="2024-02" db="EMBL/GenBank/DDBJ databases">
        <authorList>
            <person name="Vignale AGUSTIN F."/>
            <person name="Sosa J E."/>
            <person name="Modenutti C."/>
        </authorList>
    </citation>
    <scope>NUCLEOTIDE SEQUENCE [LARGE SCALE GENOMIC DNA]</scope>
</reference>
<accession>A0ABC8RYF8</accession>
<protein>
    <submittedName>
        <fullName evidence="1">Uncharacterized protein</fullName>
    </submittedName>
</protein>
<name>A0ABC8RYF8_9AQUA</name>
<evidence type="ECO:0000313" key="1">
    <source>
        <dbReference type="EMBL" id="CAK9149708.1"/>
    </source>
</evidence>
<gene>
    <name evidence="1" type="ORF">ILEXP_LOCUS17775</name>
</gene>
<sequence>MLYITFKAQDAATADGEDDSTKIFQALVCRGIVKNEVDFCRLKPKPSHSIRDLNSGWLGPKSVRLINPWLGKRHSTFVILFYFCHVSLLNDLTMSNNTLSQLHTIGFHS</sequence>
<dbReference type="EMBL" id="CAUOFW020001925">
    <property type="protein sequence ID" value="CAK9149708.1"/>
    <property type="molecule type" value="Genomic_DNA"/>
</dbReference>
<keyword evidence="2" id="KW-1185">Reference proteome</keyword>